<dbReference type="OrthoDB" id="4178911at2"/>
<evidence type="ECO:0000313" key="1">
    <source>
        <dbReference type="EMBL" id="PZG01210.1"/>
    </source>
</evidence>
<name>A0A2W2DK72_9ACTN</name>
<protein>
    <submittedName>
        <fullName evidence="1">Uncharacterized protein</fullName>
    </submittedName>
</protein>
<dbReference type="RefSeq" id="WP_111241160.1">
    <property type="nucleotide sequence ID" value="NZ_AP023358.1"/>
</dbReference>
<organism evidence="1 2">
    <name type="scientific">Micromonospora endophytica</name>
    <dbReference type="NCBI Taxonomy" id="515350"/>
    <lineage>
        <taxon>Bacteria</taxon>
        <taxon>Bacillati</taxon>
        <taxon>Actinomycetota</taxon>
        <taxon>Actinomycetes</taxon>
        <taxon>Micromonosporales</taxon>
        <taxon>Micromonosporaceae</taxon>
        <taxon>Micromonospora</taxon>
    </lineage>
</organism>
<proteinExistence type="predicted"/>
<reference evidence="1 2" key="1">
    <citation type="submission" date="2018-01" db="EMBL/GenBank/DDBJ databases">
        <title>Draft genome sequence of Jishengella endophytica.</title>
        <authorList>
            <person name="Sahin N."/>
            <person name="Ay H."/>
            <person name="Saygin H."/>
        </authorList>
    </citation>
    <scope>NUCLEOTIDE SEQUENCE [LARGE SCALE GENOMIC DNA]</scope>
    <source>
        <strain evidence="1 2">DSM 45430</strain>
    </source>
</reference>
<accession>A0A2W2DK72</accession>
<dbReference type="AlphaFoldDB" id="A0A2W2DK72"/>
<sequence>MRYRFFRAITIAAGTFGLVAASAAVQASPAAARGGATAGHATVQSVTVNVEYESRTRLNGEWLPIEYARNFTVTAPVTVQPEKKLTVRFDSAPILAVAAFNKQLTDLRVAYRITGGTILGYRLEGGSGISGANFWVQRNGADLIVRSNSYFPGGVEFDIPDLVVRVRAAGSGAVVTSPGGSSFADPAFYWFREQTTTGSWDPFENYVDPANPVTFTTTTIG</sequence>
<keyword evidence="2" id="KW-1185">Reference proteome</keyword>
<dbReference type="Proteomes" id="UP000248627">
    <property type="component" value="Unassembled WGS sequence"/>
</dbReference>
<evidence type="ECO:0000313" key="2">
    <source>
        <dbReference type="Proteomes" id="UP000248627"/>
    </source>
</evidence>
<gene>
    <name evidence="1" type="ORF">C1I93_00395</name>
</gene>
<dbReference type="EMBL" id="POTX01000001">
    <property type="protein sequence ID" value="PZG01210.1"/>
    <property type="molecule type" value="Genomic_DNA"/>
</dbReference>
<comment type="caution">
    <text evidence="1">The sequence shown here is derived from an EMBL/GenBank/DDBJ whole genome shotgun (WGS) entry which is preliminary data.</text>
</comment>